<dbReference type="EMBL" id="PNHK01000005">
    <property type="protein sequence ID" value="PMD04587.1"/>
    <property type="molecule type" value="Genomic_DNA"/>
</dbReference>
<feature type="region of interest" description="Disordered" evidence="1">
    <location>
        <begin position="107"/>
        <end position="130"/>
    </location>
</feature>
<protein>
    <submittedName>
        <fullName evidence="3">Polyketide cyclase</fullName>
    </submittedName>
</protein>
<evidence type="ECO:0000259" key="2">
    <source>
        <dbReference type="Pfam" id="PF12680"/>
    </source>
</evidence>
<feature type="domain" description="SnoaL-like" evidence="2">
    <location>
        <begin position="139"/>
        <end position="234"/>
    </location>
</feature>
<sequence length="255" mass="27998">MADHGQFVLDTHTQLFHQHDTSVLDTDFTDDFVEHSPLVAGDRAGLKKLVEDAGEGLKYENARVISDGDLVALHGKFTGLDENVLVGFDIYRVKDGKIAEHWDSLVPEAAPNESGRTQLDGPTDPDTSSDTEANRALVVEFFEKTLVGGDYSGFETYSKDGRFDQHSPDIADGVPAVIDFLEKLRDAGEGLEYDKIHRTVAQGDFVLTHSEGSIAGARHAYCELWRVEDGAIVELWDAISEVPTDDQAVHSHGVF</sequence>
<evidence type="ECO:0000256" key="1">
    <source>
        <dbReference type="SAM" id="MobiDB-lite"/>
    </source>
</evidence>
<dbReference type="RefSeq" id="WP_102239583.1">
    <property type="nucleotide sequence ID" value="NZ_PNHK01000005.1"/>
</dbReference>
<reference evidence="3 4" key="1">
    <citation type="submission" date="2017-09" db="EMBL/GenBank/DDBJ databases">
        <title>Bacterial strain isolated from the female urinary microbiota.</title>
        <authorList>
            <person name="Thomas-White K."/>
            <person name="Kumar N."/>
            <person name="Forster S."/>
            <person name="Putonti C."/>
            <person name="Lawley T."/>
            <person name="Wolfe A.J."/>
        </authorList>
    </citation>
    <scope>NUCLEOTIDE SEQUENCE [LARGE SCALE GENOMIC DNA]</scope>
    <source>
        <strain evidence="3 4">UMB1301</strain>
    </source>
</reference>
<dbReference type="AlphaFoldDB" id="A0A2N6VKH5"/>
<dbReference type="InterPro" id="IPR032710">
    <property type="entry name" value="NTF2-like_dom_sf"/>
</dbReference>
<dbReference type="OrthoDB" id="129343at2"/>
<gene>
    <name evidence="3" type="ORF">CJ199_11290</name>
</gene>
<accession>A0A2N6VKH5</accession>
<dbReference type="Pfam" id="PF12680">
    <property type="entry name" value="SnoaL_2"/>
    <property type="match status" value="2"/>
</dbReference>
<comment type="caution">
    <text evidence="3">The sequence shown here is derived from an EMBL/GenBank/DDBJ whole genome shotgun (WGS) entry which is preliminary data.</text>
</comment>
<evidence type="ECO:0000313" key="3">
    <source>
        <dbReference type="EMBL" id="PMD04587.1"/>
    </source>
</evidence>
<dbReference type="InterPro" id="IPR037401">
    <property type="entry name" value="SnoaL-like"/>
</dbReference>
<dbReference type="SUPFAM" id="SSF54427">
    <property type="entry name" value="NTF2-like"/>
    <property type="match status" value="2"/>
</dbReference>
<feature type="domain" description="SnoaL-like" evidence="2">
    <location>
        <begin position="14"/>
        <end position="101"/>
    </location>
</feature>
<dbReference type="Gene3D" id="3.10.450.50">
    <property type="match status" value="2"/>
</dbReference>
<dbReference type="Proteomes" id="UP000235598">
    <property type="component" value="Unassembled WGS sequence"/>
</dbReference>
<evidence type="ECO:0000313" key="4">
    <source>
        <dbReference type="Proteomes" id="UP000235598"/>
    </source>
</evidence>
<proteinExistence type="predicted"/>
<name>A0A2N6VKH5_9MICO</name>
<organism evidence="3 4">
    <name type="scientific">Brevibacterium paucivorans</name>
    <dbReference type="NCBI Taxonomy" id="170994"/>
    <lineage>
        <taxon>Bacteria</taxon>
        <taxon>Bacillati</taxon>
        <taxon>Actinomycetota</taxon>
        <taxon>Actinomycetes</taxon>
        <taxon>Micrococcales</taxon>
        <taxon>Brevibacteriaceae</taxon>
        <taxon>Brevibacterium</taxon>
    </lineage>
</organism>